<evidence type="ECO:0000313" key="1">
    <source>
        <dbReference type="EMBL" id="SDC92996.1"/>
    </source>
</evidence>
<name>A0A1G6QMN9_9BACL</name>
<dbReference type="EMBL" id="FMZA01000022">
    <property type="protein sequence ID" value="SDC92996.1"/>
    <property type="molecule type" value="Genomic_DNA"/>
</dbReference>
<organism evidence="1 2">
    <name type="scientific">Melghirimyces thermohalophilus</name>
    <dbReference type="NCBI Taxonomy" id="1236220"/>
    <lineage>
        <taxon>Bacteria</taxon>
        <taxon>Bacillati</taxon>
        <taxon>Bacillota</taxon>
        <taxon>Bacilli</taxon>
        <taxon>Bacillales</taxon>
        <taxon>Thermoactinomycetaceae</taxon>
        <taxon>Melghirimyces</taxon>
    </lineage>
</organism>
<evidence type="ECO:0008006" key="3">
    <source>
        <dbReference type="Google" id="ProtNLM"/>
    </source>
</evidence>
<dbReference type="Pfam" id="PF11376">
    <property type="entry name" value="DUF3179"/>
    <property type="match status" value="1"/>
</dbReference>
<sequence length="207" mass="23474">MVPVINTVELHFFCIGVHNGIAVLQDRETGSYWNHITGECIHGPLKGKKMESLLLGQMTAEQALKRWPDLELALSKQTPFQKWVLQPVMNLFGRFGIYPPGFRKTMVKRDNRLPDMTSGVGIITDEVKRFYPIDTIVAAGGEVRDQLEGRPVIVSVDEDGFPDVAYGDTDDWEDVPQYLYTRWYGFALTFWGCDIFEPKAKKQVSAS</sequence>
<keyword evidence="2" id="KW-1185">Reference proteome</keyword>
<dbReference type="AlphaFoldDB" id="A0A1G6QMN9"/>
<dbReference type="Proteomes" id="UP000199387">
    <property type="component" value="Unassembled WGS sequence"/>
</dbReference>
<reference evidence="1 2" key="1">
    <citation type="submission" date="2016-10" db="EMBL/GenBank/DDBJ databases">
        <authorList>
            <person name="de Groot N.N."/>
        </authorList>
    </citation>
    <scope>NUCLEOTIDE SEQUENCE [LARGE SCALE GENOMIC DNA]</scope>
    <source>
        <strain evidence="1 2">DSM 45514</strain>
    </source>
</reference>
<proteinExistence type="predicted"/>
<dbReference type="STRING" id="1236220.SAMN04488112_12239"/>
<accession>A0A1G6QMN9</accession>
<evidence type="ECO:0000313" key="2">
    <source>
        <dbReference type="Proteomes" id="UP000199387"/>
    </source>
</evidence>
<dbReference type="InterPro" id="IPR021516">
    <property type="entry name" value="DUF3179"/>
</dbReference>
<protein>
    <recommendedName>
        <fullName evidence="3">DUF3179 domain-containing protein</fullName>
    </recommendedName>
</protein>
<gene>
    <name evidence="1" type="ORF">SAMN04488112_12239</name>
</gene>
<dbReference type="OrthoDB" id="9806357at2"/>